<organism evidence="2 3">
    <name type="scientific">Georgenia halotolerans</name>
    <dbReference type="NCBI Taxonomy" id="3028317"/>
    <lineage>
        <taxon>Bacteria</taxon>
        <taxon>Bacillati</taxon>
        <taxon>Actinomycetota</taxon>
        <taxon>Actinomycetes</taxon>
        <taxon>Micrococcales</taxon>
        <taxon>Bogoriellaceae</taxon>
        <taxon>Georgenia</taxon>
    </lineage>
</organism>
<reference evidence="2" key="1">
    <citation type="submission" date="2023-02" db="EMBL/GenBank/DDBJ databases">
        <title>Georgenia sp.10Sc9-8, isolated from a soil sample collected from the Taklamakan desert.</title>
        <authorList>
            <person name="Liu S."/>
        </authorList>
    </citation>
    <scope>NUCLEOTIDE SEQUENCE</scope>
    <source>
        <strain evidence="2">10Sc9-8</strain>
    </source>
</reference>
<protein>
    <submittedName>
        <fullName evidence="2">Bacterial transcriptional activator domain-containing protein</fullName>
    </submittedName>
</protein>
<dbReference type="SUPFAM" id="SSF48452">
    <property type="entry name" value="TPR-like"/>
    <property type="match status" value="1"/>
</dbReference>
<evidence type="ECO:0000313" key="2">
    <source>
        <dbReference type="EMBL" id="MDD9207972.1"/>
    </source>
</evidence>
<sequence>VDLLPGWYDDWVIFERERIRQRVLHALEALSCELVRRGRCAEAIEVALDAVGVEPLRESAQRVLIEAHLAEGNLVEARRLYLRYRELVRQELRTEPGTTLTRLVVDAGRPAPTNGRPHHADAGYVGNGHSQTPVAGVAALRN</sequence>
<gene>
    <name evidence="2" type="ORF">PU560_16090</name>
</gene>
<evidence type="ECO:0000259" key="1">
    <source>
        <dbReference type="SMART" id="SM01043"/>
    </source>
</evidence>
<dbReference type="Gene3D" id="1.25.40.10">
    <property type="entry name" value="Tetratricopeptide repeat domain"/>
    <property type="match status" value="1"/>
</dbReference>
<dbReference type="Pfam" id="PF03704">
    <property type="entry name" value="BTAD"/>
    <property type="match status" value="1"/>
</dbReference>
<comment type="caution">
    <text evidence="2">The sequence shown here is derived from an EMBL/GenBank/DDBJ whole genome shotgun (WGS) entry which is preliminary data.</text>
</comment>
<proteinExistence type="predicted"/>
<dbReference type="SMART" id="SM01043">
    <property type="entry name" value="BTAD"/>
    <property type="match status" value="1"/>
</dbReference>
<name>A0ABT5U1D2_9MICO</name>
<dbReference type="Proteomes" id="UP001165561">
    <property type="component" value="Unassembled WGS sequence"/>
</dbReference>
<feature type="domain" description="Bacterial transcriptional activator" evidence="1">
    <location>
        <begin position="1"/>
        <end position="108"/>
    </location>
</feature>
<dbReference type="EMBL" id="JARACI010001177">
    <property type="protein sequence ID" value="MDD9207972.1"/>
    <property type="molecule type" value="Genomic_DNA"/>
</dbReference>
<accession>A0ABT5U1D2</accession>
<evidence type="ECO:0000313" key="3">
    <source>
        <dbReference type="Proteomes" id="UP001165561"/>
    </source>
</evidence>
<dbReference type="InterPro" id="IPR005158">
    <property type="entry name" value="BTAD"/>
</dbReference>
<keyword evidence="3" id="KW-1185">Reference proteome</keyword>
<dbReference type="PANTHER" id="PTHR35807">
    <property type="entry name" value="TRANSCRIPTIONAL REGULATOR REDD-RELATED"/>
    <property type="match status" value="1"/>
</dbReference>
<dbReference type="InterPro" id="IPR011990">
    <property type="entry name" value="TPR-like_helical_dom_sf"/>
</dbReference>
<dbReference type="InterPro" id="IPR051677">
    <property type="entry name" value="AfsR-DnrI-RedD_regulator"/>
</dbReference>
<feature type="non-terminal residue" evidence="2">
    <location>
        <position position="1"/>
    </location>
</feature>